<organism evidence="1 2">
    <name type="scientific">Wickerhamomyces pijperi</name>
    <name type="common">Yeast</name>
    <name type="synonym">Pichia pijperi</name>
    <dbReference type="NCBI Taxonomy" id="599730"/>
    <lineage>
        <taxon>Eukaryota</taxon>
        <taxon>Fungi</taxon>
        <taxon>Dikarya</taxon>
        <taxon>Ascomycota</taxon>
        <taxon>Saccharomycotina</taxon>
        <taxon>Saccharomycetes</taxon>
        <taxon>Phaffomycetales</taxon>
        <taxon>Wickerhamomycetaceae</taxon>
        <taxon>Wickerhamomyces</taxon>
    </lineage>
</organism>
<dbReference type="AlphaFoldDB" id="A0A9P8TGP8"/>
<evidence type="ECO:0000313" key="2">
    <source>
        <dbReference type="Proteomes" id="UP000774326"/>
    </source>
</evidence>
<reference evidence="1" key="2">
    <citation type="submission" date="2021-01" db="EMBL/GenBank/DDBJ databases">
        <authorList>
            <person name="Schikora-Tamarit M.A."/>
        </authorList>
    </citation>
    <scope>NUCLEOTIDE SEQUENCE</scope>
    <source>
        <strain evidence="1">CBS2887</strain>
    </source>
</reference>
<dbReference type="Proteomes" id="UP000774326">
    <property type="component" value="Unassembled WGS sequence"/>
</dbReference>
<gene>
    <name evidence="1" type="ORF">WICPIJ_008773</name>
</gene>
<accession>A0A9P8TGP8</accession>
<comment type="caution">
    <text evidence="1">The sequence shown here is derived from an EMBL/GenBank/DDBJ whole genome shotgun (WGS) entry which is preliminary data.</text>
</comment>
<keyword evidence="2" id="KW-1185">Reference proteome</keyword>
<name>A0A9P8TGP8_WICPI</name>
<sequence>MLASNSKRTLINADRTREFSGIQDPDSRLIQIISIDITWAQIDLHFAFCNQSAANKIPVTIATVDQISSSYVAHDLHFPTNPGARSQHAYKTPYSNT</sequence>
<reference evidence="1" key="1">
    <citation type="journal article" date="2021" name="Open Biol.">
        <title>Shared evolutionary footprints suggest mitochondrial oxidative damage underlies multiple complex I losses in fungi.</title>
        <authorList>
            <person name="Schikora-Tamarit M.A."/>
            <person name="Marcet-Houben M."/>
            <person name="Nosek J."/>
            <person name="Gabaldon T."/>
        </authorList>
    </citation>
    <scope>NUCLEOTIDE SEQUENCE</scope>
    <source>
        <strain evidence="1">CBS2887</strain>
    </source>
</reference>
<dbReference type="EMBL" id="JAEUBG010005041">
    <property type="protein sequence ID" value="KAH3678933.1"/>
    <property type="molecule type" value="Genomic_DNA"/>
</dbReference>
<protein>
    <submittedName>
        <fullName evidence="1">Uncharacterized protein</fullName>
    </submittedName>
</protein>
<evidence type="ECO:0000313" key="1">
    <source>
        <dbReference type="EMBL" id="KAH3678933.1"/>
    </source>
</evidence>
<proteinExistence type="predicted"/>